<protein>
    <submittedName>
        <fullName evidence="2">ORF4</fullName>
    </submittedName>
</protein>
<dbReference type="AlphaFoldDB" id="A0A7E4VLP6"/>
<dbReference type="Proteomes" id="UP000492821">
    <property type="component" value="Unassembled WGS sequence"/>
</dbReference>
<keyword evidence="1" id="KW-1185">Reference proteome</keyword>
<proteinExistence type="predicted"/>
<reference evidence="2" key="2">
    <citation type="submission" date="2020-10" db="UniProtKB">
        <authorList>
            <consortium name="WormBaseParasite"/>
        </authorList>
    </citation>
    <scope>IDENTIFICATION</scope>
</reference>
<dbReference type="WBParaSite" id="Pan_g22475.t1">
    <property type="protein sequence ID" value="Pan_g22475.t1"/>
    <property type="gene ID" value="Pan_g22475"/>
</dbReference>
<organism evidence="1 2">
    <name type="scientific">Panagrellus redivivus</name>
    <name type="common">Microworm</name>
    <dbReference type="NCBI Taxonomy" id="6233"/>
    <lineage>
        <taxon>Eukaryota</taxon>
        <taxon>Metazoa</taxon>
        <taxon>Ecdysozoa</taxon>
        <taxon>Nematoda</taxon>
        <taxon>Chromadorea</taxon>
        <taxon>Rhabditida</taxon>
        <taxon>Tylenchina</taxon>
        <taxon>Panagrolaimomorpha</taxon>
        <taxon>Panagrolaimoidea</taxon>
        <taxon>Panagrolaimidae</taxon>
        <taxon>Panagrellus</taxon>
    </lineage>
</organism>
<reference evidence="1" key="1">
    <citation type="journal article" date="2013" name="Genetics">
        <title>The draft genome and transcriptome of Panagrellus redivivus are shaped by the harsh demands of a free-living lifestyle.</title>
        <authorList>
            <person name="Srinivasan J."/>
            <person name="Dillman A.R."/>
            <person name="Macchietto M.G."/>
            <person name="Heikkinen L."/>
            <person name="Lakso M."/>
            <person name="Fracchia K.M."/>
            <person name="Antoshechkin I."/>
            <person name="Mortazavi A."/>
            <person name="Wong G."/>
            <person name="Sternberg P.W."/>
        </authorList>
    </citation>
    <scope>NUCLEOTIDE SEQUENCE [LARGE SCALE GENOMIC DNA]</scope>
    <source>
        <strain evidence="1">MT8872</strain>
    </source>
</reference>
<evidence type="ECO:0000313" key="2">
    <source>
        <dbReference type="WBParaSite" id="Pan_g22475.t1"/>
    </source>
</evidence>
<evidence type="ECO:0000313" key="1">
    <source>
        <dbReference type="Proteomes" id="UP000492821"/>
    </source>
</evidence>
<accession>A0A7E4VLP6</accession>
<name>A0A7E4VLP6_PANRE</name>
<sequence length="251" mass="27753">MPHPSPNLNGIPRDCSLFPPLAPLGALFHCAGYFYPIKNFESVCRPQPAATARLGRSRGHGAARGPVLLPLLQPTSWLIGALAFSYADERKTLCPHAFWRISAMACALDHCQTWHCDTSYFLPVIALVFPPDGLITALRKIMEVGPLDQSLTLIGMGPCFRKRTVTLFQHAHMTVLFMLCFFSVHSYDQSPKGYRNALWSSCNVTSSPFTSTCFTSGKFACYPPRSSMFSFPITHAFRPPGLSRSLHPICA</sequence>